<reference evidence="2" key="1">
    <citation type="submission" date="2020-05" db="EMBL/GenBank/DDBJ databases">
        <title>Phylogenomic resolution of chytrid fungi.</title>
        <authorList>
            <person name="Stajich J.E."/>
            <person name="Amses K."/>
            <person name="Simmons R."/>
            <person name="Seto K."/>
            <person name="Myers J."/>
            <person name="Bonds A."/>
            <person name="Quandt C.A."/>
            <person name="Barry K."/>
            <person name="Liu P."/>
            <person name="Grigoriev I."/>
            <person name="Longcore J.E."/>
            <person name="James T.Y."/>
        </authorList>
    </citation>
    <scope>NUCLEOTIDE SEQUENCE</scope>
    <source>
        <strain evidence="2">JEL0513</strain>
    </source>
</reference>
<feature type="chain" id="PRO_5042195875" description="DUF3455 domain-containing protein" evidence="1">
    <location>
        <begin position="23"/>
        <end position="185"/>
    </location>
</feature>
<protein>
    <recommendedName>
        <fullName evidence="4">DUF3455 domain-containing protein</fullName>
    </recommendedName>
</protein>
<evidence type="ECO:0000313" key="3">
    <source>
        <dbReference type="Proteomes" id="UP001211907"/>
    </source>
</evidence>
<dbReference type="EMBL" id="JADGJH010002655">
    <property type="protein sequence ID" value="KAJ3095879.1"/>
    <property type="molecule type" value="Genomic_DNA"/>
</dbReference>
<feature type="signal peptide" evidence="1">
    <location>
        <begin position="1"/>
        <end position="22"/>
    </location>
</feature>
<dbReference type="Proteomes" id="UP001211907">
    <property type="component" value="Unassembled WGS sequence"/>
</dbReference>
<accession>A0AAD5SRD4</accession>
<dbReference type="InterPro" id="IPR021851">
    <property type="entry name" value="DUF3455"/>
</dbReference>
<evidence type="ECO:0008006" key="4">
    <source>
        <dbReference type="Google" id="ProtNLM"/>
    </source>
</evidence>
<evidence type="ECO:0000313" key="2">
    <source>
        <dbReference type="EMBL" id="KAJ3095879.1"/>
    </source>
</evidence>
<keyword evidence="1" id="KW-0732">Signal</keyword>
<dbReference type="PANTHER" id="PTHR35567">
    <property type="entry name" value="MALATE DEHYDROGENASE (AFU_ORTHOLOGUE AFUA_2G13800)"/>
    <property type="match status" value="1"/>
</dbReference>
<proteinExistence type="predicted"/>
<gene>
    <name evidence="2" type="ORF">HK100_005706</name>
</gene>
<evidence type="ECO:0000256" key="1">
    <source>
        <dbReference type="SAM" id="SignalP"/>
    </source>
</evidence>
<dbReference type="Pfam" id="PF11937">
    <property type="entry name" value="DUF3455"/>
    <property type="match status" value="1"/>
</dbReference>
<name>A0AAD5SRD4_9FUNG</name>
<sequence>MKNKKKNLSINLTLVAFSLTSATPITFTDNFSLSPLPLGISVPYGNSLIAAYQGIGTQNYICSNSVYTLKSVTADLTAEGSSFDGTVQAVYTYNSQGQPVWTAVDGSVFVGTPIATISADDSTRDIPNVLLARAPGSVNPTNGEFSKANYLVRLNTHDGVAPDSCATEGLVLNVDYSAEYYFYGK</sequence>
<dbReference type="AlphaFoldDB" id="A0AAD5SRD4"/>
<organism evidence="2 3">
    <name type="scientific">Physocladia obscura</name>
    <dbReference type="NCBI Taxonomy" id="109957"/>
    <lineage>
        <taxon>Eukaryota</taxon>
        <taxon>Fungi</taxon>
        <taxon>Fungi incertae sedis</taxon>
        <taxon>Chytridiomycota</taxon>
        <taxon>Chytridiomycota incertae sedis</taxon>
        <taxon>Chytridiomycetes</taxon>
        <taxon>Chytridiales</taxon>
        <taxon>Chytriomycetaceae</taxon>
        <taxon>Physocladia</taxon>
    </lineage>
</organism>
<comment type="caution">
    <text evidence="2">The sequence shown here is derived from an EMBL/GenBank/DDBJ whole genome shotgun (WGS) entry which is preliminary data.</text>
</comment>
<dbReference type="PANTHER" id="PTHR35567:SF1">
    <property type="entry name" value="CONSERVED FUNGAL PROTEIN (AFU_ORTHOLOGUE AFUA_1G14230)"/>
    <property type="match status" value="1"/>
</dbReference>
<keyword evidence="3" id="KW-1185">Reference proteome</keyword>